<evidence type="ECO:0000313" key="10">
    <source>
        <dbReference type="EMBL" id="MFD1936849.1"/>
    </source>
</evidence>
<dbReference type="InterPro" id="IPR000515">
    <property type="entry name" value="MetI-like"/>
</dbReference>
<keyword evidence="3" id="KW-1003">Cell membrane</keyword>
<evidence type="ECO:0000256" key="7">
    <source>
        <dbReference type="RuleBase" id="RU363032"/>
    </source>
</evidence>
<reference evidence="11" key="1">
    <citation type="journal article" date="2019" name="Int. J. Syst. Evol. Microbiol.">
        <title>The Global Catalogue of Microorganisms (GCM) 10K type strain sequencing project: providing services to taxonomists for standard genome sequencing and annotation.</title>
        <authorList>
            <consortium name="The Broad Institute Genomics Platform"/>
            <consortium name="The Broad Institute Genome Sequencing Center for Infectious Disease"/>
            <person name="Wu L."/>
            <person name="Ma J."/>
        </authorList>
    </citation>
    <scope>NUCLEOTIDE SEQUENCE [LARGE SCALE GENOMIC DNA]</scope>
    <source>
        <strain evidence="11">ICMP 6774ER</strain>
    </source>
</reference>
<organism evidence="10 11">
    <name type="scientific">Nonomuraea mangrovi</name>
    <dbReference type="NCBI Taxonomy" id="2316207"/>
    <lineage>
        <taxon>Bacteria</taxon>
        <taxon>Bacillati</taxon>
        <taxon>Actinomycetota</taxon>
        <taxon>Actinomycetes</taxon>
        <taxon>Streptosporangiales</taxon>
        <taxon>Streptosporangiaceae</taxon>
        <taxon>Nonomuraea</taxon>
    </lineage>
</organism>
<evidence type="ECO:0000256" key="3">
    <source>
        <dbReference type="ARBA" id="ARBA00022475"/>
    </source>
</evidence>
<keyword evidence="5 7" id="KW-1133">Transmembrane helix</keyword>
<protein>
    <submittedName>
        <fullName evidence="10">Carbohydrate ABC transporter permease</fullName>
    </submittedName>
</protein>
<feature type="transmembrane region" description="Helical" evidence="7">
    <location>
        <begin position="127"/>
        <end position="147"/>
    </location>
</feature>
<evidence type="ECO:0000256" key="8">
    <source>
        <dbReference type="SAM" id="MobiDB-lite"/>
    </source>
</evidence>
<dbReference type="EMBL" id="JBHUFV010000052">
    <property type="protein sequence ID" value="MFD1936849.1"/>
    <property type="molecule type" value="Genomic_DNA"/>
</dbReference>
<feature type="transmembrane region" description="Helical" evidence="7">
    <location>
        <begin position="279"/>
        <end position="301"/>
    </location>
</feature>
<feature type="domain" description="ABC transmembrane type-1" evidence="9">
    <location>
        <begin position="89"/>
        <end position="300"/>
    </location>
</feature>
<keyword evidence="2 7" id="KW-0813">Transport</keyword>
<dbReference type="SUPFAM" id="SSF161098">
    <property type="entry name" value="MetI-like"/>
    <property type="match status" value="1"/>
</dbReference>
<gene>
    <name evidence="10" type="ORF">ACFSKW_35805</name>
</gene>
<dbReference type="Proteomes" id="UP001597368">
    <property type="component" value="Unassembled WGS sequence"/>
</dbReference>
<feature type="transmembrane region" description="Helical" evidence="7">
    <location>
        <begin position="219"/>
        <end position="238"/>
    </location>
</feature>
<evidence type="ECO:0000256" key="5">
    <source>
        <dbReference type="ARBA" id="ARBA00022989"/>
    </source>
</evidence>
<name>A0ABW4T6J8_9ACTN</name>
<keyword evidence="4 7" id="KW-0812">Transmembrane</keyword>
<accession>A0ABW4T6J8</accession>
<feature type="transmembrane region" description="Helical" evidence="7">
    <location>
        <begin position="93"/>
        <end position="115"/>
    </location>
</feature>
<dbReference type="PANTHER" id="PTHR43005:SF1">
    <property type="entry name" value="SPERMIDINE_PUTRESCINE TRANSPORT SYSTEM PERMEASE PROTEIN"/>
    <property type="match status" value="1"/>
</dbReference>
<dbReference type="InterPro" id="IPR035906">
    <property type="entry name" value="MetI-like_sf"/>
</dbReference>
<dbReference type="PROSITE" id="PS50928">
    <property type="entry name" value="ABC_TM1"/>
    <property type="match status" value="1"/>
</dbReference>
<evidence type="ECO:0000256" key="1">
    <source>
        <dbReference type="ARBA" id="ARBA00004651"/>
    </source>
</evidence>
<dbReference type="Gene3D" id="1.10.3720.10">
    <property type="entry name" value="MetI-like"/>
    <property type="match status" value="1"/>
</dbReference>
<feature type="transmembrane region" description="Helical" evidence="7">
    <location>
        <begin position="38"/>
        <end position="60"/>
    </location>
</feature>
<comment type="similarity">
    <text evidence="7">Belongs to the binding-protein-dependent transport system permease family.</text>
</comment>
<keyword evidence="11" id="KW-1185">Reference proteome</keyword>
<dbReference type="CDD" id="cd06261">
    <property type="entry name" value="TM_PBP2"/>
    <property type="match status" value="1"/>
</dbReference>
<proteinExistence type="inferred from homology"/>
<evidence type="ECO:0000256" key="2">
    <source>
        <dbReference type="ARBA" id="ARBA00022448"/>
    </source>
</evidence>
<feature type="region of interest" description="Disordered" evidence="8">
    <location>
        <begin position="1"/>
        <end position="27"/>
    </location>
</feature>
<evidence type="ECO:0000259" key="9">
    <source>
        <dbReference type="PROSITE" id="PS50928"/>
    </source>
</evidence>
<sequence length="311" mass="34119">MTHAADYSSAIDRPRQPKATAPREPRIGFEGKMMSPGLLLLAALSIVPFLALIAMSFSHVRLLGGVRLDLVGLTNWVRFFTDADMWMSWLRTIVYFVLTVGLEMALGVGIALCLFRVLHGRNILLSLLLLPMFAAPSIVGLLGRYLTDSTFGLYAWVLRSLGYTGDILGSPISAFAAVVLMDVWEWTPLIALITLAGLSSVPQSVREAAAVDGAPGWMTLRYIIFPAISNVLLVALLIRSMDAIRYFDIIWVTTNGGPADATKIVPVRLYETAFRFFDLGYAAAIGLAMLAFSIFIARTFVRLLDVRGLTR</sequence>
<dbReference type="Pfam" id="PF00528">
    <property type="entry name" value="BPD_transp_1"/>
    <property type="match status" value="1"/>
</dbReference>
<feature type="transmembrane region" description="Helical" evidence="7">
    <location>
        <begin position="167"/>
        <end position="198"/>
    </location>
</feature>
<evidence type="ECO:0000313" key="11">
    <source>
        <dbReference type="Proteomes" id="UP001597368"/>
    </source>
</evidence>
<dbReference type="RefSeq" id="WP_379577494.1">
    <property type="nucleotide sequence ID" value="NZ_JBHUFV010000052.1"/>
</dbReference>
<keyword evidence="6 7" id="KW-0472">Membrane</keyword>
<comment type="subcellular location">
    <subcellularLocation>
        <location evidence="1 7">Cell membrane</location>
        <topology evidence="1 7">Multi-pass membrane protein</topology>
    </subcellularLocation>
</comment>
<comment type="caution">
    <text evidence="10">The sequence shown here is derived from an EMBL/GenBank/DDBJ whole genome shotgun (WGS) entry which is preliminary data.</text>
</comment>
<evidence type="ECO:0000256" key="4">
    <source>
        <dbReference type="ARBA" id="ARBA00022692"/>
    </source>
</evidence>
<evidence type="ECO:0000256" key="6">
    <source>
        <dbReference type="ARBA" id="ARBA00023136"/>
    </source>
</evidence>
<dbReference type="PANTHER" id="PTHR43005">
    <property type="entry name" value="BLR7065 PROTEIN"/>
    <property type="match status" value="1"/>
</dbReference>